<dbReference type="Proteomes" id="UP000681722">
    <property type="component" value="Unassembled WGS sequence"/>
</dbReference>
<dbReference type="InterPro" id="IPR036871">
    <property type="entry name" value="PX_dom_sf"/>
</dbReference>
<organism evidence="2 6">
    <name type="scientific">Didymodactylos carnosus</name>
    <dbReference type="NCBI Taxonomy" id="1234261"/>
    <lineage>
        <taxon>Eukaryota</taxon>
        <taxon>Metazoa</taxon>
        <taxon>Spiralia</taxon>
        <taxon>Gnathifera</taxon>
        <taxon>Rotifera</taxon>
        <taxon>Eurotatoria</taxon>
        <taxon>Bdelloidea</taxon>
        <taxon>Philodinida</taxon>
        <taxon>Philodinidae</taxon>
        <taxon>Didymodactylos</taxon>
    </lineage>
</organism>
<comment type="caution">
    <text evidence="2">The sequence shown here is derived from an EMBL/GenBank/DDBJ whole genome shotgun (WGS) entry which is preliminary data.</text>
</comment>
<gene>
    <name evidence="2" type="ORF">GPM918_LOCUS5384</name>
    <name evidence="3" type="ORF">OVA965_LOCUS40409</name>
    <name evidence="4" type="ORF">SRO942_LOCUS5384</name>
    <name evidence="5" type="ORF">TMI583_LOCUS41837</name>
</gene>
<dbReference type="Pfam" id="PF00787">
    <property type="entry name" value="PX"/>
    <property type="match status" value="1"/>
</dbReference>
<dbReference type="Proteomes" id="UP000663829">
    <property type="component" value="Unassembled WGS sequence"/>
</dbReference>
<dbReference type="AlphaFoldDB" id="A0A813V2Y6"/>
<dbReference type="EMBL" id="CAJNOQ010000777">
    <property type="protein sequence ID" value="CAF0837476.1"/>
    <property type="molecule type" value="Genomic_DNA"/>
</dbReference>
<dbReference type="InterPro" id="IPR001683">
    <property type="entry name" value="PX_dom"/>
</dbReference>
<reference evidence="2" key="1">
    <citation type="submission" date="2021-02" db="EMBL/GenBank/DDBJ databases">
        <authorList>
            <person name="Nowell W R."/>
        </authorList>
    </citation>
    <scope>NUCLEOTIDE SEQUENCE</scope>
</reference>
<dbReference type="OrthoDB" id="14911at2759"/>
<accession>A0A813V2Y6</accession>
<evidence type="ECO:0000313" key="4">
    <source>
        <dbReference type="EMBL" id="CAF3624730.1"/>
    </source>
</evidence>
<evidence type="ECO:0000259" key="1">
    <source>
        <dbReference type="Pfam" id="PF00787"/>
    </source>
</evidence>
<evidence type="ECO:0000313" key="6">
    <source>
        <dbReference type="Proteomes" id="UP000663829"/>
    </source>
</evidence>
<evidence type="ECO:0000313" key="5">
    <source>
        <dbReference type="EMBL" id="CAF4366716.1"/>
    </source>
</evidence>
<dbReference type="GO" id="GO:0035091">
    <property type="term" value="F:phosphatidylinositol binding"/>
    <property type="evidence" value="ECO:0007669"/>
    <property type="project" value="InterPro"/>
</dbReference>
<name>A0A813V2Y6_9BILA</name>
<keyword evidence="6" id="KW-1185">Reference proteome</keyword>
<dbReference type="Gene3D" id="3.30.1520.10">
    <property type="entry name" value="Phox-like domain"/>
    <property type="match status" value="1"/>
</dbReference>
<dbReference type="EMBL" id="CAJOBA010066744">
    <property type="protein sequence ID" value="CAF4366716.1"/>
    <property type="molecule type" value="Genomic_DNA"/>
</dbReference>
<feature type="non-terminal residue" evidence="2">
    <location>
        <position position="1"/>
    </location>
</feature>
<dbReference type="EMBL" id="CAJNOK010043929">
    <property type="protein sequence ID" value="CAF1571821.1"/>
    <property type="molecule type" value="Genomic_DNA"/>
</dbReference>
<proteinExistence type="predicted"/>
<protein>
    <recommendedName>
        <fullName evidence="1">PX domain-containing protein</fullName>
    </recommendedName>
</protein>
<dbReference type="Proteomes" id="UP000677228">
    <property type="component" value="Unassembled WGS sequence"/>
</dbReference>
<dbReference type="Proteomes" id="UP000682733">
    <property type="component" value="Unassembled WGS sequence"/>
</dbReference>
<evidence type="ECO:0000313" key="2">
    <source>
        <dbReference type="EMBL" id="CAF0837476.1"/>
    </source>
</evidence>
<feature type="domain" description="PX" evidence="1">
    <location>
        <begin position="71"/>
        <end position="97"/>
    </location>
</feature>
<dbReference type="EMBL" id="CAJOBC010000777">
    <property type="protein sequence ID" value="CAF3624730.1"/>
    <property type="molecule type" value="Genomic_DNA"/>
</dbReference>
<sequence>MWHNEDMGGVSALVRHTAGVAELAINAGHPDRKYNEYLPYPDNDFQDHFDTPYQYGSFMKCGCTKYCIITKHGSFEWSVFKRYRHFSDLHKRLVQFVQSDTQRSISDLD</sequence>
<evidence type="ECO:0000313" key="3">
    <source>
        <dbReference type="EMBL" id="CAF1571821.1"/>
    </source>
</evidence>
<dbReference type="SUPFAM" id="SSF64268">
    <property type="entry name" value="PX domain"/>
    <property type="match status" value="1"/>
</dbReference>